<dbReference type="InterPro" id="IPR000086">
    <property type="entry name" value="NUDIX_hydrolase_dom"/>
</dbReference>
<dbReference type="InterPro" id="IPR015797">
    <property type="entry name" value="NUDIX_hydrolase-like_dom_sf"/>
</dbReference>
<dbReference type="SUPFAM" id="SSF55811">
    <property type="entry name" value="Nudix"/>
    <property type="match status" value="1"/>
</dbReference>
<keyword evidence="6" id="KW-0460">Magnesium</keyword>
<dbReference type="GO" id="GO:0006203">
    <property type="term" value="P:dGTP catabolic process"/>
    <property type="evidence" value="ECO:0007669"/>
    <property type="project" value="TreeGrafter"/>
</dbReference>
<keyword evidence="7" id="KW-0464">Manganese</keyword>
<evidence type="ECO:0000256" key="7">
    <source>
        <dbReference type="ARBA" id="ARBA00023211"/>
    </source>
</evidence>
<dbReference type="PRINTS" id="PR00502">
    <property type="entry name" value="NUDIXFAMILY"/>
</dbReference>
<dbReference type="FunFam" id="3.90.79.10:FF:000034">
    <property type="entry name" value="Nucleotide triphosphate diphosphatase NUDT15"/>
    <property type="match status" value="1"/>
</dbReference>
<protein>
    <submittedName>
        <fullName evidence="10">Nudix hydrolase 1</fullName>
    </submittedName>
</protein>
<keyword evidence="11" id="KW-1185">Reference proteome</keyword>
<dbReference type="GO" id="GO:0005829">
    <property type="term" value="C:cytosol"/>
    <property type="evidence" value="ECO:0007669"/>
    <property type="project" value="EnsemblPlants"/>
</dbReference>
<organism evidence="10 11">
    <name type="scientific">Cajanus cajan</name>
    <name type="common">Pigeon pea</name>
    <name type="synonym">Cajanus indicus</name>
    <dbReference type="NCBI Taxonomy" id="3821"/>
    <lineage>
        <taxon>Eukaryota</taxon>
        <taxon>Viridiplantae</taxon>
        <taxon>Streptophyta</taxon>
        <taxon>Embryophyta</taxon>
        <taxon>Tracheophyta</taxon>
        <taxon>Spermatophyta</taxon>
        <taxon>Magnoliopsida</taxon>
        <taxon>eudicotyledons</taxon>
        <taxon>Gunneridae</taxon>
        <taxon>Pentapetalae</taxon>
        <taxon>rosids</taxon>
        <taxon>fabids</taxon>
        <taxon>Fabales</taxon>
        <taxon>Fabaceae</taxon>
        <taxon>Papilionoideae</taxon>
        <taxon>50 kb inversion clade</taxon>
        <taxon>NPAAA clade</taxon>
        <taxon>indigoferoid/millettioid clade</taxon>
        <taxon>Phaseoleae</taxon>
        <taxon>Cajanus</taxon>
    </lineage>
</organism>
<dbReference type="GO" id="GO:0006974">
    <property type="term" value="P:DNA damage response"/>
    <property type="evidence" value="ECO:0007669"/>
    <property type="project" value="EnsemblPlants"/>
</dbReference>
<comment type="cofactor">
    <cofactor evidence="1">
        <name>Mn(2+)</name>
        <dbReference type="ChEBI" id="CHEBI:29035"/>
    </cofactor>
</comment>
<evidence type="ECO:0000256" key="5">
    <source>
        <dbReference type="ARBA" id="ARBA00022801"/>
    </source>
</evidence>
<evidence type="ECO:0000256" key="4">
    <source>
        <dbReference type="ARBA" id="ARBA00022723"/>
    </source>
</evidence>
<dbReference type="AlphaFoldDB" id="A0A151QSI9"/>
<evidence type="ECO:0000256" key="2">
    <source>
        <dbReference type="ARBA" id="ARBA00001946"/>
    </source>
</evidence>
<dbReference type="GO" id="GO:0008413">
    <property type="term" value="F:8-oxo-7,8-dihydroguanosine triphosphate pyrophosphatase activity"/>
    <property type="evidence" value="ECO:0007669"/>
    <property type="project" value="EnsemblPlants"/>
</dbReference>
<keyword evidence="5 8" id="KW-0378">Hydrolase</keyword>
<dbReference type="Gramene" id="C.cajan_42353.t">
    <property type="protein sequence ID" value="C.cajan_42353.t"/>
    <property type="gene ID" value="C.cajan_42353"/>
</dbReference>
<evidence type="ECO:0000256" key="6">
    <source>
        <dbReference type="ARBA" id="ARBA00022842"/>
    </source>
</evidence>
<dbReference type="OMA" id="HFEASRN"/>
<feature type="domain" description="Nudix hydrolase" evidence="9">
    <location>
        <begin position="11"/>
        <end position="147"/>
    </location>
</feature>
<sequence>MEHNKGDLTPEPRVAVVVFLLKGRSVLLGRRRASVGNATFALPGGHLEFGESFEECAAREVKEETGLEIRNAEFLTVTNNVMLDQPKKCHYVTIFMRVIVGVDAPKEEQEPQNLEPHKCDGWDWYEWDHLPQPLFGPLEKMVKGGYDPFSS</sequence>
<evidence type="ECO:0000259" key="9">
    <source>
        <dbReference type="PROSITE" id="PS51462"/>
    </source>
</evidence>
<evidence type="ECO:0000313" key="11">
    <source>
        <dbReference type="Proteomes" id="UP000075243"/>
    </source>
</evidence>
<dbReference type="Proteomes" id="UP000075243">
    <property type="component" value="Unassembled WGS sequence"/>
</dbReference>
<dbReference type="PANTHER" id="PTHR16099:SF5">
    <property type="entry name" value="NUCLEOTIDE TRIPHOSPHATE DIPHOSPHATASE NUDT15"/>
    <property type="match status" value="1"/>
</dbReference>
<dbReference type="Pfam" id="PF00293">
    <property type="entry name" value="NUDIX"/>
    <property type="match status" value="1"/>
</dbReference>
<dbReference type="CDD" id="cd04678">
    <property type="entry name" value="NUDIX_MTH2_Nudt15"/>
    <property type="match status" value="1"/>
</dbReference>
<evidence type="ECO:0000256" key="8">
    <source>
        <dbReference type="RuleBase" id="RU003476"/>
    </source>
</evidence>
<comment type="similarity">
    <text evidence="3 8">Belongs to the Nudix hydrolase family.</text>
</comment>
<evidence type="ECO:0000313" key="10">
    <source>
        <dbReference type="EMBL" id="KYP33246.1"/>
    </source>
</evidence>
<gene>
    <name evidence="10" type="ORF">KK1_045919</name>
</gene>
<dbReference type="STRING" id="3821.A0A151QSI9"/>
<dbReference type="InterPro" id="IPR020084">
    <property type="entry name" value="NUDIX_hydrolase_CS"/>
</dbReference>
<dbReference type="GO" id="GO:0019177">
    <property type="term" value="F:dihydroneopterin triphosphate pyrophosphohydrolase activity"/>
    <property type="evidence" value="ECO:0007669"/>
    <property type="project" value="EnsemblPlants"/>
</dbReference>
<keyword evidence="4" id="KW-0479">Metal-binding</keyword>
<reference evidence="10" key="1">
    <citation type="journal article" date="2012" name="Nat. Biotechnol.">
        <title>Draft genome sequence of pigeonpea (Cajanus cajan), an orphan legume crop of resource-poor farmers.</title>
        <authorList>
            <person name="Varshney R.K."/>
            <person name="Chen W."/>
            <person name="Li Y."/>
            <person name="Bharti A.K."/>
            <person name="Saxena R.K."/>
            <person name="Schlueter J.A."/>
            <person name="Donoghue M.T."/>
            <person name="Azam S."/>
            <person name="Fan G."/>
            <person name="Whaley A.M."/>
            <person name="Farmer A.D."/>
            <person name="Sheridan J."/>
            <person name="Iwata A."/>
            <person name="Tuteja R."/>
            <person name="Penmetsa R.V."/>
            <person name="Wu W."/>
            <person name="Upadhyaya H.D."/>
            <person name="Yang S.P."/>
            <person name="Shah T."/>
            <person name="Saxena K.B."/>
            <person name="Michael T."/>
            <person name="McCombie W.R."/>
            <person name="Yang B."/>
            <person name="Zhang G."/>
            <person name="Yang H."/>
            <person name="Wang J."/>
            <person name="Spillane C."/>
            <person name="Cook D.R."/>
            <person name="May G.D."/>
            <person name="Xu X."/>
            <person name="Jackson S.A."/>
        </authorList>
    </citation>
    <scope>NUCLEOTIDE SEQUENCE [LARGE SCALE GENOMIC DNA]</scope>
</reference>
<dbReference type="OrthoDB" id="447842at2759"/>
<dbReference type="GO" id="GO:0046872">
    <property type="term" value="F:metal ion binding"/>
    <property type="evidence" value="ECO:0007669"/>
    <property type="project" value="UniProtKB-KW"/>
</dbReference>
<proteinExistence type="inferred from homology"/>
<dbReference type="PANTHER" id="PTHR16099">
    <property type="entry name" value="8-OXO-DGTP DIPHOSPHATES NUDT15"/>
    <property type="match status" value="1"/>
</dbReference>
<accession>A0A151QSI9</accession>
<dbReference type="EMBL" id="KQ484949">
    <property type="protein sequence ID" value="KYP33246.1"/>
    <property type="molecule type" value="Genomic_DNA"/>
</dbReference>
<name>A0A151QSI9_CAJCA</name>
<dbReference type="GO" id="GO:0035539">
    <property type="term" value="F:8-oxo-7,8-dihydrodeoxyguanosine triphosphate pyrophosphatase activity"/>
    <property type="evidence" value="ECO:0007669"/>
    <property type="project" value="TreeGrafter"/>
</dbReference>
<dbReference type="PROSITE" id="PS51462">
    <property type="entry name" value="NUDIX"/>
    <property type="match status" value="1"/>
</dbReference>
<dbReference type="Gene3D" id="3.90.79.10">
    <property type="entry name" value="Nucleoside Triphosphate Pyrophosphohydrolase"/>
    <property type="match status" value="1"/>
</dbReference>
<evidence type="ECO:0000256" key="3">
    <source>
        <dbReference type="ARBA" id="ARBA00005582"/>
    </source>
</evidence>
<evidence type="ECO:0000256" key="1">
    <source>
        <dbReference type="ARBA" id="ARBA00001936"/>
    </source>
</evidence>
<dbReference type="InterPro" id="IPR020476">
    <property type="entry name" value="Nudix_hydrolase"/>
</dbReference>
<comment type="cofactor">
    <cofactor evidence="2">
        <name>Mg(2+)</name>
        <dbReference type="ChEBI" id="CHEBI:18420"/>
    </cofactor>
</comment>
<dbReference type="PROSITE" id="PS00893">
    <property type="entry name" value="NUDIX_BOX"/>
    <property type="match status" value="1"/>
</dbReference>